<dbReference type="AlphaFoldDB" id="W4FEY6"/>
<gene>
    <name evidence="1" type="ORF">H257_17852</name>
</gene>
<dbReference type="GeneID" id="20819848"/>
<dbReference type="VEuPathDB" id="FungiDB:H257_17852"/>
<evidence type="ECO:0000313" key="1">
    <source>
        <dbReference type="EMBL" id="ETV65391.1"/>
    </source>
</evidence>
<sequence length="94" mass="10325">MYLRENTLASREDILGTVTTFFLQLAAQAVQQVDGMRDSNGLTYAPKVMIKCGIALDITGRWHEKQVTPDLSAIITKYPPHYDGGQVPSPSSSI</sequence>
<reference evidence="1" key="1">
    <citation type="submission" date="2013-12" db="EMBL/GenBank/DDBJ databases">
        <title>The Genome Sequence of Aphanomyces astaci APO3.</title>
        <authorList>
            <consortium name="The Broad Institute Genomics Platform"/>
            <person name="Russ C."/>
            <person name="Tyler B."/>
            <person name="van West P."/>
            <person name="Dieguez-Uribeondo J."/>
            <person name="Young S.K."/>
            <person name="Zeng Q."/>
            <person name="Gargeya S."/>
            <person name="Fitzgerald M."/>
            <person name="Abouelleil A."/>
            <person name="Alvarado L."/>
            <person name="Chapman S.B."/>
            <person name="Gainer-Dewar J."/>
            <person name="Goldberg J."/>
            <person name="Griggs A."/>
            <person name="Gujja S."/>
            <person name="Hansen M."/>
            <person name="Howarth C."/>
            <person name="Imamovic A."/>
            <person name="Ireland A."/>
            <person name="Larimer J."/>
            <person name="McCowan C."/>
            <person name="Murphy C."/>
            <person name="Pearson M."/>
            <person name="Poon T.W."/>
            <person name="Priest M."/>
            <person name="Roberts A."/>
            <person name="Saif S."/>
            <person name="Shea T."/>
            <person name="Sykes S."/>
            <person name="Wortman J."/>
            <person name="Nusbaum C."/>
            <person name="Birren B."/>
        </authorList>
    </citation>
    <scope>NUCLEOTIDE SEQUENCE [LARGE SCALE GENOMIC DNA]</scope>
    <source>
        <strain evidence="1">APO3</strain>
    </source>
</reference>
<organism evidence="1">
    <name type="scientific">Aphanomyces astaci</name>
    <name type="common">Crayfish plague agent</name>
    <dbReference type="NCBI Taxonomy" id="112090"/>
    <lineage>
        <taxon>Eukaryota</taxon>
        <taxon>Sar</taxon>
        <taxon>Stramenopiles</taxon>
        <taxon>Oomycota</taxon>
        <taxon>Saprolegniomycetes</taxon>
        <taxon>Saprolegniales</taxon>
        <taxon>Verrucalvaceae</taxon>
        <taxon>Aphanomyces</taxon>
    </lineage>
</organism>
<protein>
    <submittedName>
        <fullName evidence="1">Uncharacterized protein</fullName>
    </submittedName>
</protein>
<dbReference type="RefSeq" id="XP_009845106.1">
    <property type="nucleotide sequence ID" value="XM_009846804.1"/>
</dbReference>
<dbReference type="OrthoDB" id="120815at2759"/>
<dbReference type="EMBL" id="KI913237">
    <property type="protein sequence ID" value="ETV65391.1"/>
    <property type="molecule type" value="Genomic_DNA"/>
</dbReference>
<name>W4FEY6_APHAT</name>
<accession>W4FEY6</accession>
<proteinExistence type="predicted"/>